<feature type="repeat" description="PPR" evidence="2">
    <location>
        <begin position="965"/>
        <end position="999"/>
    </location>
</feature>
<dbReference type="EMBL" id="JAIFTL010000001">
    <property type="protein sequence ID" value="KAG9327853.1"/>
    <property type="molecule type" value="Genomic_DNA"/>
</dbReference>
<feature type="region of interest" description="Disordered" evidence="4">
    <location>
        <begin position="356"/>
        <end position="384"/>
    </location>
</feature>
<dbReference type="AlphaFoldDB" id="A0A9P8D3N8"/>
<feature type="compositionally biased region" description="Low complexity" evidence="4">
    <location>
        <begin position="887"/>
        <end position="899"/>
    </location>
</feature>
<feature type="repeat" description="PPR" evidence="2">
    <location>
        <begin position="489"/>
        <end position="523"/>
    </location>
</feature>
<accession>A0A9P8D3N8</accession>
<reference evidence="5" key="1">
    <citation type="submission" date="2021-07" db="EMBL/GenBank/DDBJ databases">
        <title>Draft genome of Mortierella alpina, strain LL118, isolated from an aspen leaf litter sample.</title>
        <authorList>
            <person name="Yang S."/>
            <person name="Vinatzer B.A."/>
        </authorList>
    </citation>
    <scope>NUCLEOTIDE SEQUENCE</scope>
    <source>
        <strain evidence="5">LL118</strain>
    </source>
</reference>
<keyword evidence="3" id="KW-0175">Coiled coil</keyword>
<dbReference type="InterPro" id="IPR002885">
    <property type="entry name" value="PPR_rpt"/>
</dbReference>
<evidence type="ECO:0000256" key="3">
    <source>
        <dbReference type="SAM" id="Coils"/>
    </source>
</evidence>
<name>A0A9P8D3N8_MORAP</name>
<dbReference type="NCBIfam" id="TIGR00756">
    <property type="entry name" value="PPR"/>
    <property type="match status" value="2"/>
</dbReference>
<dbReference type="PANTHER" id="PTHR47933">
    <property type="entry name" value="PENTATRICOPEPTIDE REPEAT-CONTAINING PROTEIN 1, MITOCHONDRIAL"/>
    <property type="match status" value="1"/>
</dbReference>
<dbReference type="Proteomes" id="UP000717515">
    <property type="component" value="Unassembled WGS sequence"/>
</dbReference>
<sequence>MLDFAKHIIVNNRIRTAATHQRWRTLATALVQSKISQRASPATSPPSCRSNDPGHGRLLTRHTPQLKSRLPSIPLQSRQVHSCSAPSSFSAGSKAVTKRSSSSTAAAVSHSFPAGPAISEPASAGPSSWYFPQQTSGQSRMKPRHRQSFGPLPLPIALKALRPSPTIPTASSVATDIAQIKFPPAPAVLGSQPLYYLARRFPVLAEQELKAIPNKTALDYSSFLIGAMSTSYPSATTLRAVVRQFRNFLKESSRQLKMASGLDGPPSSYLELPRARIWTQTIRGLIWLKQYRRARVAIHAMQKLGIKPTGYAWSGICRGWIEQGQLDRAEALALNVFTKPEISHDYHQEEKPYYFPDMHENAGPSGKSKSAGSSARRTHRSPMSPNSAPLCLVIEALAECGEMGRARHLFDQIPEHEMTDMLTSDMVAGYLRVGQQDKAQEVIKIMARCGVRPTAIVFNPIVEHAVKHVSMEAAEEMVQDMVKLGIFLNLYTYKILVRGYIAAGQRDKALECIDRIRASGVETDRALGRILLEGFWRIGELRQGDHGPPAVCDINRTRMMRDEMQMESLEFVGEPGWSRRCIEWIQSNKFELAEEALHQVLDHRPSGLDVDAVEVIKALADRHEMTRARHWFDLLLSPEHTEKHRTLRTEQDTQTLADLVNSLVSGYIQTRQPSEAEAVIGIMSRQGIQPNVDTINLILQWSTVQADMKDAEALVQRMAQSGISPNQQTFEILCQGYAARGALESLRECLTRMEEAHCGGLETSKALAELCENVLGQSPPRSDLELSWSSPSTPSSAPGILDTICTRWIEQDQMSLAEEFVDHLMSNPCVQPNKIPFNTLIQGWIHQSQLNPVSFSAIQAITNSRPGTSTYATATLSRPESESQEGSPPTSSSVPSSKSLHQESRLRQESIAKMRKARSWFDKVPEQSRTLDLLNKMIGGYMALGLEHESEGLIQWMASHKIKPDVVTYNHMLEHTIQRVTMPAAQVLVREMQKGGIQPNVETWNLMVRGYVMRGQLSHALRCLDIMAGTSTTSSTTTSTTASTRSKTREIMESYDREILDVVVQDDEQDIDSKNTTLQQRHHYSHNSTATDSVQVNGTTVQLILSGFGPELKPPQGQGDYARALELYRNRVERQRQQKDQLMEGLAALSQRSSSAASLAVASGGETEEAEDEWIFEHLETLQELGGLSGSDIGMTDHDWKNELQWEEMMEVEKGRERELSGR</sequence>
<dbReference type="InterPro" id="IPR011990">
    <property type="entry name" value="TPR-like_helical_dom_sf"/>
</dbReference>
<evidence type="ECO:0008006" key="7">
    <source>
        <dbReference type="Google" id="ProtNLM"/>
    </source>
</evidence>
<dbReference type="InterPro" id="IPR051240">
    <property type="entry name" value="Mito_RNA-Proc/Resp"/>
</dbReference>
<protein>
    <recommendedName>
        <fullName evidence="7">Pentacotripeptide-repeat region of PRORP domain-containing protein</fullName>
    </recommendedName>
</protein>
<feature type="repeat" description="PPR" evidence="2">
    <location>
        <begin position="656"/>
        <end position="690"/>
    </location>
</feature>
<feature type="region of interest" description="Disordered" evidence="4">
    <location>
        <begin position="34"/>
        <end position="93"/>
    </location>
</feature>
<proteinExistence type="predicted"/>
<feature type="repeat" description="PPR" evidence="2">
    <location>
        <begin position="1000"/>
        <end position="1034"/>
    </location>
</feature>
<dbReference type="GO" id="GO:0003729">
    <property type="term" value="F:mRNA binding"/>
    <property type="evidence" value="ECO:0007669"/>
    <property type="project" value="TreeGrafter"/>
</dbReference>
<dbReference type="Pfam" id="PF13041">
    <property type="entry name" value="PPR_2"/>
    <property type="match status" value="1"/>
</dbReference>
<evidence type="ECO:0000313" key="5">
    <source>
        <dbReference type="EMBL" id="KAG9327853.1"/>
    </source>
</evidence>
<feature type="region of interest" description="Disordered" evidence="4">
    <location>
        <begin position="117"/>
        <end position="147"/>
    </location>
</feature>
<feature type="compositionally biased region" description="Polar residues" evidence="4">
    <location>
        <begin position="34"/>
        <end position="50"/>
    </location>
</feature>
<keyword evidence="1" id="KW-0677">Repeat</keyword>
<evidence type="ECO:0000256" key="1">
    <source>
        <dbReference type="ARBA" id="ARBA00022737"/>
    </source>
</evidence>
<feature type="compositionally biased region" description="Polar residues" evidence="4">
    <location>
        <begin position="130"/>
        <end position="139"/>
    </location>
</feature>
<evidence type="ECO:0000313" key="6">
    <source>
        <dbReference type="Proteomes" id="UP000717515"/>
    </source>
</evidence>
<evidence type="ECO:0000256" key="4">
    <source>
        <dbReference type="SAM" id="MobiDB-lite"/>
    </source>
</evidence>
<feature type="coiled-coil region" evidence="3">
    <location>
        <begin position="1125"/>
        <end position="1152"/>
    </location>
</feature>
<feature type="compositionally biased region" description="Low complexity" evidence="4">
    <location>
        <begin position="365"/>
        <end position="375"/>
    </location>
</feature>
<organism evidence="5 6">
    <name type="scientific">Mortierella alpina</name>
    <name type="common">Oleaginous fungus</name>
    <name type="synonym">Mortierella renispora</name>
    <dbReference type="NCBI Taxonomy" id="64518"/>
    <lineage>
        <taxon>Eukaryota</taxon>
        <taxon>Fungi</taxon>
        <taxon>Fungi incertae sedis</taxon>
        <taxon>Mucoromycota</taxon>
        <taxon>Mortierellomycotina</taxon>
        <taxon>Mortierellomycetes</taxon>
        <taxon>Mortierellales</taxon>
        <taxon>Mortierellaceae</taxon>
        <taxon>Mortierella</taxon>
    </lineage>
</organism>
<feature type="region of interest" description="Disordered" evidence="4">
    <location>
        <begin position="869"/>
        <end position="907"/>
    </location>
</feature>
<dbReference type="PANTHER" id="PTHR47933:SF11">
    <property type="entry name" value="PENTATRICOPEPTIDE REPEAT-CONTAINING PROTEIN 2"/>
    <property type="match status" value="1"/>
</dbReference>
<comment type="caution">
    <text evidence="5">The sequence shown here is derived from an EMBL/GenBank/DDBJ whole genome shotgun (WGS) entry which is preliminary data.</text>
</comment>
<feature type="compositionally biased region" description="Low complexity" evidence="4">
    <location>
        <begin position="82"/>
        <end position="93"/>
    </location>
</feature>
<dbReference type="Gene3D" id="1.25.40.10">
    <property type="entry name" value="Tetratricopeptide repeat domain"/>
    <property type="match status" value="3"/>
</dbReference>
<feature type="repeat" description="PPR" evidence="2">
    <location>
        <begin position="419"/>
        <end position="453"/>
    </location>
</feature>
<evidence type="ECO:0000256" key="2">
    <source>
        <dbReference type="PROSITE-ProRule" id="PRU00708"/>
    </source>
</evidence>
<dbReference type="PROSITE" id="PS51375">
    <property type="entry name" value="PPR"/>
    <property type="match status" value="5"/>
</dbReference>
<feature type="compositionally biased region" description="Polar residues" evidence="4">
    <location>
        <begin position="869"/>
        <end position="878"/>
    </location>
</feature>
<gene>
    <name evidence="5" type="ORF">KVV02_000299</name>
</gene>
<dbReference type="Pfam" id="PF13812">
    <property type="entry name" value="PPR_3"/>
    <property type="match status" value="2"/>
</dbReference>